<evidence type="ECO:0000256" key="4">
    <source>
        <dbReference type="ARBA" id="ARBA00023242"/>
    </source>
</evidence>
<feature type="compositionally biased region" description="Polar residues" evidence="5">
    <location>
        <begin position="8"/>
        <end position="18"/>
    </location>
</feature>
<proteinExistence type="inferred from homology"/>
<dbReference type="SMART" id="SM00543">
    <property type="entry name" value="MIF4G"/>
    <property type="match status" value="1"/>
</dbReference>
<feature type="region of interest" description="Disordered" evidence="5">
    <location>
        <begin position="1"/>
        <end position="26"/>
    </location>
</feature>
<feature type="domain" description="MI" evidence="6">
    <location>
        <begin position="343"/>
        <end position="427"/>
    </location>
</feature>
<dbReference type="InterPro" id="IPR016024">
    <property type="entry name" value="ARM-type_fold"/>
</dbReference>
<keyword evidence="4" id="KW-0539">Nucleus</keyword>
<feature type="compositionally biased region" description="Basic residues" evidence="5">
    <location>
        <begin position="101"/>
        <end position="113"/>
    </location>
</feature>
<dbReference type="Gene3D" id="1.25.40.180">
    <property type="match status" value="1"/>
</dbReference>
<dbReference type="GO" id="GO:0042274">
    <property type="term" value="P:ribosomal small subunit biogenesis"/>
    <property type="evidence" value="ECO:0007669"/>
    <property type="project" value="TreeGrafter"/>
</dbReference>
<dbReference type="GO" id="GO:0006417">
    <property type="term" value="P:regulation of translation"/>
    <property type="evidence" value="ECO:0007669"/>
    <property type="project" value="UniProtKB-KW"/>
</dbReference>
<evidence type="ECO:0000256" key="3">
    <source>
        <dbReference type="ARBA" id="ARBA00022845"/>
    </source>
</evidence>
<dbReference type="GO" id="GO:0005730">
    <property type="term" value="C:nucleolus"/>
    <property type="evidence" value="ECO:0007669"/>
    <property type="project" value="UniProtKB-SubCell"/>
</dbReference>
<dbReference type="PANTHER" id="PTHR18034">
    <property type="entry name" value="CELL CYCLE CONTROL PROTEIN CWF22-RELATED"/>
    <property type="match status" value="1"/>
</dbReference>
<protein>
    <recommendedName>
        <fullName evidence="6">MI domain-containing protein</fullName>
    </recommendedName>
</protein>
<feature type="region of interest" description="Disordered" evidence="5">
    <location>
        <begin position="96"/>
        <end position="183"/>
    </location>
</feature>
<name>A0A2I0JGI8_PUNGR</name>
<evidence type="ECO:0000313" key="7">
    <source>
        <dbReference type="EMBL" id="PKI55377.1"/>
    </source>
</evidence>
<evidence type="ECO:0000259" key="6">
    <source>
        <dbReference type="PROSITE" id="PS51366"/>
    </source>
</evidence>
<keyword evidence="3" id="KW-0810">Translation regulation</keyword>
<evidence type="ECO:0000256" key="5">
    <source>
        <dbReference type="SAM" id="MobiDB-lite"/>
    </source>
</evidence>
<comment type="similarity">
    <text evidence="2">Belongs to the CWC22 family.</text>
</comment>
<organism evidence="7 8">
    <name type="scientific">Punica granatum</name>
    <name type="common">Pomegranate</name>
    <dbReference type="NCBI Taxonomy" id="22663"/>
    <lineage>
        <taxon>Eukaryota</taxon>
        <taxon>Viridiplantae</taxon>
        <taxon>Streptophyta</taxon>
        <taxon>Embryophyta</taxon>
        <taxon>Tracheophyta</taxon>
        <taxon>Spermatophyta</taxon>
        <taxon>Magnoliopsida</taxon>
        <taxon>eudicotyledons</taxon>
        <taxon>Gunneridae</taxon>
        <taxon>Pentapetalae</taxon>
        <taxon>rosids</taxon>
        <taxon>malvids</taxon>
        <taxon>Myrtales</taxon>
        <taxon>Lythraceae</taxon>
        <taxon>Punica</taxon>
    </lineage>
</organism>
<dbReference type="InterPro" id="IPR050781">
    <property type="entry name" value="CWC22_splicing_factor"/>
</dbReference>
<dbReference type="SUPFAM" id="SSF48371">
    <property type="entry name" value="ARM repeat"/>
    <property type="match status" value="1"/>
</dbReference>
<comment type="subcellular location">
    <subcellularLocation>
        <location evidence="1">Nucleus</location>
        <location evidence="1">Nucleolus</location>
    </subcellularLocation>
</comment>
<evidence type="ECO:0000313" key="8">
    <source>
        <dbReference type="Proteomes" id="UP000233551"/>
    </source>
</evidence>
<evidence type="ECO:0000256" key="1">
    <source>
        <dbReference type="ARBA" id="ARBA00004604"/>
    </source>
</evidence>
<sequence length="427" mass="48448">MLKIGGVNNDSYEHQGSATAKIGKVKKSVKKRSKSKFEEYLLKDVQLADIYAEEDLELERKLAKKLKVKEGKLRGLDDGLNEFFELPCDLELEYAEENDLKRRKKRSLGKKSKRQESNCVSNGAPDSMTRASEPQDVPDEVHSREGKKKTETLKDDSGLHLPEPTETSEEEEVPAKPPAPEAKMKYIAPHLRTRVGSEPEEHSQLRRRVRGLLNRLSEANIESITGETATIYLSLPRNVGSQILSEEVLASCAGGPRGNEQYAAVFAAFVAGMACLDEYLKEDNLSLRNLTLLLSHLCIFGVCSSDLIYDFLITLSRRMTEIDVATILTILQSCGMKIRSDDPTAMKNFIMSMEFMLETICDIKNNKKRTKEDSAPHTRIKKWLQKDRDIIRVLVECCLREKVFNKYYTVLASKLCEHDKNHKFTLQ</sequence>
<dbReference type="PROSITE" id="PS51366">
    <property type="entry name" value="MI"/>
    <property type="match status" value="1"/>
</dbReference>
<accession>A0A2I0JGI8</accession>
<dbReference type="EMBL" id="PGOL01001705">
    <property type="protein sequence ID" value="PKI55377.1"/>
    <property type="molecule type" value="Genomic_DNA"/>
</dbReference>
<dbReference type="InterPro" id="IPR003891">
    <property type="entry name" value="Initiation_fac_eIF4g_MI"/>
</dbReference>
<dbReference type="PANTHER" id="PTHR18034:SF4">
    <property type="entry name" value="NUCLEOLAR MIF4G DOMAIN-CONTAINING PROTEIN 1"/>
    <property type="match status" value="1"/>
</dbReference>
<comment type="caution">
    <text evidence="7">The sequence shown here is derived from an EMBL/GenBank/DDBJ whole genome shotgun (WGS) entry which is preliminary data.</text>
</comment>
<feature type="non-terminal residue" evidence="7">
    <location>
        <position position="427"/>
    </location>
</feature>
<dbReference type="GO" id="GO:0003723">
    <property type="term" value="F:RNA binding"/>
    <property type="evidence" value="ECO:0007669"/>
    <property type="project" value="InterPro"/>
</dbReference>
<dbReference type="STRING" id="22663.A0A2I0JGI8"/>
<dbReference type="Proteomes" id="UP000233551">
    <property type="component" value="Unassembled WGS sequence"/>
</dbReference>
<dbReference type="AlphaFoldDB" id="A0A2I0JGI8"/>
<dbReference type="InterPro" id="IPR003890">
    <property type="entry name" value="MIF4G-like_typ-3"/>
</dbReference>
<evidence type="ECO:0000256" key="2">
    <source>
        <dbReference type="ARBA" id="ARBA00006856"/>
    </source>
</evidence>
<feature type="compositionally biased region" description="Basic and acidic residues" evidence="5">
    <location>
        <begin position="139"/>
        <end position="158"/>
    </location>
</feature>
<keyword evidence="8" id="KW-1185">Reference proteome</keyword>
<reference evidence="7 8" key="1">
    <citation type="submission" date="2017-11" db="EMBL/GenBank/DDBJ databases">
        <title>De-novo sequencing of pomegranate (Punica granatum L.) genome.</title>
        <authorList>
            <person name="Akparov Z."/>
            <person name="Amiraslanov A."/>
            <person name="Hajiyeva S."/>
            <person name="Abbasov M."/>
            <person name="Kaur K."/>
            <person name="Hamwieh A."/>
            <person name="Solovyev V."/>
            <person name="Salamov A."/>
            <person name="Braich B."/>
            <person name="Kosarev P."/>
            <person name="Mahmoud A."/>
            <person name="Hajiyev E."/>
            <person name="Babayeva S."/>
            <person name="Izzatullayeva V."/>
            <person name="Mammadov A."/>
            <person name="Mammadov A."/>
            <person name="Sharifova S."/>
            <person name="Ojaghi J."/>
            <person name="Eynullazada K."/>
            <person name="Bayramov B."/>
            <person name="Abdulazimova A."/>
            <person name="Shahmuradov I."/>
        </authorList>
    </citation>
    <scope>NUCLEOTIDE SEQUENCE [LARGE SCALE GENOMIC DNA]</scope>
    <source>
        <strain evidence="8">cv. AG2017</strain>
        <tissue evidence="7">Leaf</tissue>
    </source>
</reference>
<gene>
    <name evidence="7" type="ORF">CRG98_024228</name>
</gene>